<organism evidence="3 4">
    <name type="scientific">Holothuria leucospilota</name>
    <name type="common">Black long sea cucumber</name>
    <name type="synonym">Mertensiothuria leucospilota</name>
    <dbReference type="NCBI Taxonomy" id="206669"/>
    <lineage>
        <taxon>Eukaryota</taxon>
        <taxon>Metazoa</taxon>
        <taxon>Echinodermata</taxon>
        <taxon>Eleutherozoa</taxon>
        <taxon>Echinozoa</taxon>
        <taxon>Holothuroidea</taxon>
        <taxon>Aspidochirotacea</taxon>
        <taxon>Aspidochirotida</taxon>
        <taxon>Holothuriidae</taxon>
        <taxon>Holothuria</taxon>
    </lineage>
</organism>
<dbReference type="EMBL" id="JAIZAY010000017">
    <property type="protein sequence ID" value="KAJ8026114.1"/>
    <property type="molecule type" value="Genomic_DNA"/>
</dbReference>
<reference evidence="3" key="1">
    <citation type="submission" date="2021-10" db="EMBL/GenBank/DDBJ databases">
        <title>Tropical sea cucumber genome reveals ecological adaptation and Cuvierian tubules defense mechanism.</title>
        <authorList>
            <person name="Chen T."/>
        </authorList>
    </citation>
    <scope>NUCLEOTIDE SEQUENCE</scope>
    <source>
        <strain evidence="3">Nanhai2018</strain>
        <tissue evidence="3">Muscle</tissue>
    </source>
</reference>
<feature type="compositionally biased region" description="Pro residues" evidence="2">
    <location>
        <begin position="565"/>
        <end position="582"/>
    </location>
</feature>
<dbReference type="Proteomes" id="UP001152320">
    <property type="component" value="Chromosome 17"/>
</dbReference>
<keyword evidence="4" id="KW-1185">Reference proteome</keyword>
<feature type="compositionally biased region" description="Pro residues" evidence="2">
    <location>
        <begin position="382"/>
        <end position="397"/>
    </location>
</feature>
<evidence type="ECO:0000313" key="4">
    <source>
        <dbReference type="Proteomes" id="UP001152320"/>
    </source>
</evidence>
<protein>
    <submittedName>
        <fullName evidence="3">Shootin-1</fullName>
    </submittedName>
</protein>
<dbReference type="InterPro" id="IPR024849">
    <property type="entry name" value="Shootin-1"/>
</dbReference>
<dbReference type="PANTHER" id="PTHR46606">
    <property type="entry name" value="SHOOTIN-1"/>
    <property type="match status" value="1"/>
</dbReference>
<dbReference type="GO" id="GO:0005737">
    <property type="term" value="C:cytoplasm"/>
    <property type="evidence" value="ECO:0007669"/>
    <property type="project" value="TreeGrafter"/>
</dbReference>
<feature type="region of interest" description="Disordered" evidence="2">
    <location>
        <begin position="449"/>
        <end position="610"/>
    </location>
</feature>
<dbReference type="GO" id="GO:2001224">
    <property type="term" value="P:positive regulation of neuron migration"/>
    <property type="evidence" value="ECO:0007669"/>
    <property type="project" value="TreeGrafter"/>
</dbReference>
<evidence type="ECO:0000256" key="1">
    <source>
        <dbReference type="SAM" id="Coils"/>
    </source>
</evidence>
<gene>
    <name evidence="3" type="ORF">HOLleu_33861</name>
</gene>
<feature type="compositionally biased region" description="Basic and acidic residues" evidence="2">
    <location>
        <begin position="500"/>
        <end position="513"/>
    </location>
</feature>
<feature type="coiled-coil region" evidence="1">
    <location>
        <begin position="162"/>
        <end position="210"/>
    </location>
</feature>
<dbReference type="GO" id="GO:0048812">
    <property type="term" value="P:neuron projection morphogenesis"/>
    <property type="evidence" value="ECO:0007669"/>
    <property type="project" value="TreeGrafter"/>
</dbReference>
<accession>A0A9Q0YSG4</accession>
<dbReference type="AlphaFoldDB" id="A0A9Q0YSG4"/>
<dbReference type="PANTHER" id="PTHR46606:SF5">
    <property type="entry name" value="SHOOTIN-1"/>
    <property type="match status" value="1"/>
</dbReference>
<dbReference type="GO" id="GO:0044295">
    <property type="term" value="C:axonal growth cone"/>
    <property type="evidence" value="ECO:0007669"/>
    <property type="project" value="TreeGrafter"/>
</dbReference>
<evidence type="ECO:0000256" key="2">
    <source>
        <dbReference type="SAM" id="MobiDB-lite"/>
    </source>
</evidence>
<dbReference type="OrthoDB" id="10072132at2759"/>
<keyword evidence="1" id="KW-0175">Coiled coil</keyword>
<feature type="region of interest" description="Disordered" evidence="2">
    <location>
        <begin position="378"/>
        <end position="397"/>
    </location>
</feature>
<feature type="coiled-coil region" evidence="1">
    <location>
        <begin position="39"/>
        <end position="73"/>
    </location>
</feature>
<sequence>MADTAEVENDNYKNVPGNRDGTVSLEKFKHIATEAIAEHESLKMVYFDQQRELEELRARLQDTEDNLVKLTSVSQKACEEMVTLHEDLETQIDVEQRCREKAEEYASKMVNENKKILKENRDIKRKSMALLGRAGVDFKMVEISLDDITDEESASPEEDEMKPEHRLMLEELEHQVESLKHELQKAKNEKEQALEDMRYYKQENNALIEQLALESTSHEVTKAALKERDKTLEKLNRVSTIVIQEYQDVSTKYEEATVLKEQAESFAAKMYSEKEAADAARRQSLLMLNDTLEDNERVAELLHEVEKLTTTLEEERLRHKKELKDAEERLQHSEQATEQETLLEKLRIADEELSSSEMRIKELEEKNKLMEKKIADMEEAARPPPPPAPPPPPPPFVPKNPLKFFTSGIFKTMVNKNAKGGVKGGTKKQDPLQKSYEATIEEMMNRIKRGQVQLRPVQEKKQPEQRTSGKGTQAVQELDSILKTIKKNRGDKFTAIPPNKDQEDGRNGVDSDFMKIMAKRRQMSSVKTPDVTSKALPGSTQEPPVAEMSNPPAAETHDAPVAETPKPPALGTPEPVQAPPLSPTRLGSPEVKKSPVPAPRISVSSIGVSP</sequence>
<dbReference type="GO" id="GO:0031252">
    <property type="term" value="C:cell leading edge"/>
    <property type="evidence" value="ECO:0007669"/>
    <property type="project" value="TreeGrafter"/>
</dbReference>
<proteinExistence type="predicted"/>
<name>A0A9Q0YSG4_HOLLE</name>
<feature type="compositionally biased region" description="Polar residues" evidence="2">
    <location>
        <begin position="465"/>
        <end position="475"/>
    </location>
</feature>
<evidence type="ECO:0000313" key="3">
    <source>
        <dbReference type="EMBL" id="KAJ8026114.1"/>
    </source>
</evidence>
<comment type="caution">
    <text evidence="3">The sequence shown here is derived from an EMBL/GenBank/DDBJ whole genome shotgun (WGS) entry which is preliminary data.</text>
</comment>